<dbReference type="PANTHER" id="PTHR47797">
    <property type="entry name" value="DEHYDROGENASE, PUTATIVE (AFU_ORTHOLOGUE AFUA_8G05805)-RELATED"/>
    <property type="match status" value="1"/>
</dbReference>
<dbReference type="InterPro" id="IPR015920">
    <property type="entry name" value="Cellobiose_DH-like_cyt"/>
</dbReference>
<dbReference type="AlphaFoldDB" id="A0A2B7XTF1"/>
<evidence type="ECO:0000313" key="3">
    <source>
        <dbReference type="EMBL" id="PGH12260.1"/>
    </source>
</evidence>
<feature type="domain" description="Cellobiose dehydrogenase-like cytochrome" evidence="1">
    <location>
        <begin position="24"/>
        <end position="198"/>
    </location>
</feature>
<dbReference type="EMBL" id="PDNA01000120">
    <property type="protein sequence ID" value="PGH12260.1"/>
    <property type="molecule type" value="Genomic_DNA"/>
</dbReference>
<protein>
    <submittedName>
        <fullName evidence="3">Uncharacterized protein</fullName>
    </submittedName>
</protein>
<dbReference type="Pfam" id="PF22807">
    <property type="entry name" value="TrAA12"/>
    <property type="match status" value="1"/>
</dbReference>
<evidence type="ECO:0000259" key="2">
    <source>
        <dbReference type="Pfam" id="PF22807"/>
    </source>
</evidence>
<organism evidence="3 4">
    <name type="scientific">Polytolypa hystricis (strain UAMH7299)</name>
    <dbReference type="NCBI Taxonomy" id="1447883"/>
    <lineage>
        <taxon>Eukaryota</taxon>
        <taxon>Fungi</taxon>
        <taxon>Dikarya</taxon>
        <taxon>Ascomycota</taxon>
        <taxon>Pezizomycotina</taxon>
        <taxon>Eurotiomycetes</taxon>
        <taxon>Eurotiomycetidae</taxon>
        <taxon>Onygenales</taxon>
        <taxon>Onygenales incertae sedis</taxon>
        <taxon>Polytolypa</taxon>
    </lineage>
</organism>
<dbReference type="OrthoDB" id="507128at2759"/>
<dbReference type="InterPro" id="IPR011042">
    <property type="entry name" value="6-blade_b-propeller_TolB-like"/>
</dbReference>
<feature type="domain" description="Pyrroloquinoline quinone-dependent pyranose dehydrogenase beta-propeller" evidence="2">
    <location>
        <begin position="232"/>
        <end position="622"/>
    </location>
</feature>
<proteinExistence type="predicted"/>
<dbReference type="Gene3D" id="2.60.40.1210">
    <property type="entry name" value="Cellobiose dehydrogenase, cytochrome domain"/>
    <property type="match status" value="1"/>
</dbReference>
<dbReference type="InterPro" id="IPR054539">
    <property type="entry name" value="Beta-prop_PDH"/>
</dbReference>
<evidence type="ECO:0000313" key="4">
    <source>
        <dbReference type="Proteomes" id="UP000224634"/>
    </source>
</evidence>
<dbReference type="SUPFAM" id="SSF49344">
    <property type="entry name" value="CBD9-like"/>
    <property type="match status" value="1"/>
</dbReference>
<dbReference type="PANTHER" id="PTHR47797:SF5">
    <property type="entry name" value="CELLOBIOSE DEHYDROGENASE CYTOCHROME DOMAIN-CONTAINING PROTEIN"/>
    <property type="match status" value="1"/>
</dbReference>
<sequence length="624" mass="67543">MNPSVLQYANRVHKAAAQTDSRPYCDSTTGVCYSSYESARGIFYNIALPSTPSNDAIIQIIAPLSIGWAGFSWEGHMSYNPLAVAWQNDDEVVVSSRLSFGPTYPNAYDGATYTILDGTGVNETHWILNARCQGCTYYESISSGTNITIDEGDTAKFAYAYSEEPPFVPADNTSLFNVHIEAGNWYHDIVGSRSESYAEWIETLSPEPTDLVRRDVPASCPNGGSPRFPGTTASGWRAVKVIGNLQTPRGIITDSNGNLLVVENGKGITGHRIGTDGCIASSSTVLSQNNLNHGIQLSPDGSTLYASSPTTVWSWAYDPDSMTVSGNPTTIVSGMVARGHVTRTLQIVPEHPNIIAVSHGSDGNLDYPSEDPSVARSCVKAFDISTAPANGHNYITDGWMMGYGLRNGVGITYDPNGMLWEIENSGDQFIRTVNGQQTDIHIDNPAEELNYLGDISQPNNDWYGYPTCFTVGPGGPSAIIDKVFDVGDQFVLTPNDTFNDETCIELSVPPKLSLQAHSAPLDMKFNAAGTNLYATFHGSWNREPPTGFKVVEIPFTQDGSGAYVPTAPPNSASGYTDIWWNNDVNSCSFSNCFRPAGMAIDSQDRLYVTSDAPLEGEIWLIGRV</sequence>
<comment type="caution">
    <text evidence="3">The sequence shown here is derived from an EMBL/GenBank/DDBJ whole genome shotgun (WGS) entry which is preliminary data.</text>
</comment>
<dbReference type="STRING" id="1447883.A0A2B7XTF1"/>
<dbReference type="Proteomes" id="UP000224634">
    <property type="component" value="Unassembled WGS sequence"/>
</dbReference>
<keyword evidence="4" id="KW-1185">Reference proteome</keyword>
<reference evidence="3 4" key="1">
    <citation type="submission" date="2017-10" db="EMBL/GenBank/DDBJ databases">
        <title>Comparative genomics in systemic dimorphic fungi from Ajellomycetaceae.</title>
        <authorList>
            <person name="Munoz J.F."/>
            <person name="Mcewen J.G."/>
            <person name="Clay O.K."/>
            <person name="Cuomo C.A."/>
        </authorList>
    </citation>
    <scope>NUCLEOTIDE SEQUENCE [LARGE SCALE GENOMIC DNA]</scope>
    <source>
        <strain evidence="3 4">UAMH7299</strain>
    </source>
</reference>
<name>A0A2B7XTF1_POLH7</name>
<dbReference type="InterPro" id="IPR011041">
    <property type="entry name" value="Quinoprot_gluc/sorb_DH_b-prop"/>
</dbReference>
<evidence type="ECO:0000259" key="1">
    <source>
        <dbReference type="Pfam" id="PF16010"/>
    </source>
</evidence>
<accession>A0A2B7XTF1</accession>
<gene>
    <name evidence="3" type="ORF">AJ80_06774</name>
</gene>
<dbReference type="Gene3D" id="2.120.10.30">
    <property type="entry name" value="TolB, C-terminal domain"/>
    <property type="match status" value="1"/>
</dbReference>
<dbReference type="CDD" id="cd09630">
    <property type="entry name" value="CDH_like_cytochrome"/>
    <property type="match status" value="1"/>
</dbReference>
<dbReference type="SUPFAM" id="SSF50952">
    <property type="entry name" value="Soluble quinoprotein glucose dehydrogenase"/>
    <property type="match status" value="1"/>
</dbReference>
<dbReference type="Pfam" id="PF16010">
    <property type="entry name" value="CDH-cyt"/>
    <property type="match status" value="1"/>
</dbReference>